<evidence type="ECO:0000313" key="3">
    <source>
        <dbReference type="Proteomes" id="UP000005951"/>
    </source>
</evidence>
<evidence type="ECO:0000256" key="1">
    <source>
        <dbReference type="SAM" id="MobiDB-lite"/>
    </source>
</evidence>
<dbReference type="Proteomes" id="UP000005951">
    <property type="component" value="Unassembled WGS sequence"/>
</dbReference>
<evidence type="ECO:0000313" key="2">
    <source>
        <dbReference type="EMBL" id="EKT77323.1"/>
    </source>
</evidence>
<evidence type="ECO:0008006" key="4">
    <source>
        <dbReference type="Google" id="ProtNLM"/>
    </source>
</evidence>
<organism evidence="2 3">
    <name type="scientific">Rhodococcus opacus M213</name>
    <dbReference type="NCBI Taxonomy" id="1129896"/>
    <lineage>
        <taxon>Bacteria</taxon>
        <taxon>Bacillati</taxon>
        <taxon>Actinomycetota</taxon>
        <taxon>Actinomycetes</taxon>
        <taxon>Mycobacteriales</taxon>
        <taxon>Nocardiaceae</taxon>
        <taxon>Rhodococcus</taxon>
    </lineage>
</organism>
<accession>K8X779</accession>
<feature type="compositionally biased region" description="Polar residues" evidence="1">
    <location>
        <begin position="9"/>
        <end position="27"/>
    </location>
</feature>
<name>K8X779_RHOOP</name>
<protein>
    <recommendedName>
        <fullName evidence="4">DUF3263 domain-containing protein</fullName>
    </recommendedName>
</protein>
<reference evidence="2 3" key="1">
    <citation type="journal article" date="2013" name="Genome Announc.">
        <title>Draft Genome Sequence of Rhodococcus opacus Strain M213 Shows a Diverse Catabolic Potential.</title>
        <authorList>
            <person name="Pathak A."/>
            <person name="Green S.J."/>
            <person name="Ogram A."/>
            <person name="Chauhan A."/>
        </authorList>
    </citation>
    <scope>NUCLEOTIDE SEQUENCE [LARGE SCALE GENOMIC DNA]</scope>
    <source>
        <strain evidence="2 3">M213</strain>
    </source>
</reference>
<feature type="region of interest" description="Disordered" evidence="1">
    <location>
        <begin position="1"/>
        <end position="30"/>
    </location>
</feature>
<comment type="caution">
    <text evidence="2">The sequence shown here is derived from an EMBL/GenBank/DDBJ whole genome shotgun (WGS) entry which is preliminary data.</text>
</comment>
<dbReference type="EMBL" id="AJYC02000158">
    <property type="protein sequence ID" value="EKT77323.1"/>
    <property type="molecule type" value="Genomic_DNA"/>
</dbReference>
<gene>
    <name evidence="2" type="ORF">WSS_A38236</name>
</gene>
<sequence length="125" mass="14345">MLDDPQAIGGSQKSRAQGSESKSTHPGSRTLEWEIRDYKIRSRRDREARWRKGNRRGYTEAEQLLHFAQAWAPYGGAPREEILVRFGMTPARFAERLREALSEIPCGPETRRRMHAISAVEGDIH</sequence>
<dbReference type="AlphaFoldDB" id="K8X779"/>
<proteinExistence type="predicted"/>